<evidence type="ECO:0000313" key="2">
    <source>
        <dbReference type="EMBL" id="GCE19846.1"/>
    </source>
</evidence>
<evidence type="ECO:0000259" key="1">
    <source>
        <dbReference type="Pfam" id="PF12680"/>
    </source>
</evidence>
<dbReference type="Gene3D" id="3.10.450.50">
    <property type="match status" value="1"/>
</dbReference>
<dbReference type="InterPro" id="IPR032710">
    <property type="entry name" value="NTF2-like_dom_sf"/>
</dbReference>
<sequence length="155" mass="17826">MSIIDENQPGNTIQSPAPQWIAAFNAHDVAAIVAFYREDAELYDAGMKYPRRGKQAITDWFVQRFQTMPTITYTPTEYICSSEKRAVVSWTTHGQSPVPGRKPWLGWLSRPFQVDGVSVFKLEEGLIVEQRGYYDHLAVIQQILPLLRWLLPVRF</sequence>
<evidence type="ECO:0000313" key="3">
    <source>
        <dbReference type="Proteomes" id="UP000287188"/>
    </source>
</evidence>
<dbReference type="AlphaFoldDB" id="A0A402AL40"/>
<dbReference type="SUPFAM" id="SSF54427">
    <property type="entry name" value="NTF2-like"/>
    <property type="match status" value="1"/>
</dbReference>
<dbReference type="Pfam" id="PF12680">
    <property type="entry name" value="SnoaL_2"/>
    <property type="match status" value="1"/>
</dbReference>
<feature type="domain" description="SnoaL-like" evidence="1">
    <location>
        <begin position="19"/>
        <end position="129"/>
    </location>
</feature>
<reference evidence="3" key="1">
    <citation type="submission" date="2018-12" db="EMBL/GenBank/DDBJ databases">
        <title>Tengunoibacter tsumagoiensis gen. nov., sp. nov., Dictyobacter kobayashii sp. nov., D. alpinus sp. nov., and D. joshuensis sp. nov. and description of Dictyobacteraceae fam. nov. within the order Ktedonobacterales isolated from Tengu-no-mugimeshi.</title>
        <authorList>
            <person name="Wang C.M."/>
            <person name="Zheng Y."/>
            <person name="Sakai Y."/>
            <person name="Toyoda A."/>
            <person name="Minakuchi Y."/>
            <person name="Abe K."/>
            <person name="Yokota A."/>
            <person name="Yabe S."/>
        </authorList>
    </citation>
    <scope>NUCLEOTIDE SEQUENCE [LARGE SCALE GENOMIC DNA]</scope>
    <source>
        <strain evidence="3">Uno11</strain>
    </source>
</reference>
<protein>
    <recommendedName>
        <fullName evidence="1">SnoaL-like domain-containing protein</fullName>
    </recommendedName>
</protein>
<dbReference type="InterPro" id="IPR037401">
    <property type="entry name" value="SnoaL-like"/>
</dbReference>
<dbReference type="EMBL" id="BIFS01000001">
    <property type="protein sequence ID" value="GCE19846.1"/>
    <property type="molecule type" value="Genomic_DNA"/>
</dbReference>
<name>A0A402AL40_9CHLR</name>
<proteinExistence type="predicted"/>
<gene>
    <name evidence="2" type="ORF">KDK_36460</name>
</gene>
<dbReference type="Proteomes" id="UP000287188">
    <property type="component" value="Unassembled WGS sequence"/>
</dbReference>
<accession>A0A402AL40</accession>
<keyword evidence="3" id="KW-1185">Reference proteome</keyword>
<comment type="caution">
    <text evidence="2">The sequence shown here is derived from an EMBL/GenBank/DDBJ whole genome shotgun (WGS) entry which is preliminary data.</text>
</comment>
<dbReference type="OrthoDB" id="1115105at2"/>
<dbReference type="RefSeq" id="WP_126551651.1">
    <property type="nucleotide sequence ID" value="NZ_BIFS01000001.1"/>
</dbReference>
<organism evidence="2 3">
    <name type="scientific">Dictyobacter kobayashii</name>
    <dbReference type="NCBI Taxonomy" id="2014872"/>
    <lineage>
        <taxon>Bacteria</taxon>
        <taxon>Bacillati</taxon>
        <taxon>Chloroflexota</taxon>
        <taxon>Ktedonobacteria</taxon>
        <taxon>Ktedonobacterales</taxon>
        <taxon>Dictyobacteraceae</taxon>
        <taxon>Dictyobacter</taxon>
    </lineage>
</organism>